<keyword evidence="3" id="KW-1185">Reference proteome</keyword>
<feature type="compositionally biased region" description="Polar residues" evidence="1">
    <location>
        <begin position="273"/>
        <end position="286"/>
    </location>
</feature>
<proteinExistence type="predicted"/>
<dbReference type="Proteomes" id="UP000707071">
    <property type="component" value="Unassembled WGS sequence"/>
</dbReference>
<sequence length="358" mass="40919">MDAQLQPDAPTILRSDKQWTAWLHQIQSCAVAYNIWDNINPDHPVPFLEEPKTPDLSTQDYTACEEVSDYHSVVYNRIRLEYDEYVKEQRSREHLYDLIFSTVDLRLQTSYLDPEQSLPEWISALKDALWVDDLSEKRQARERYHEALEPMQTPQHWNTWLAEYNEAASLAKLHGVPDVLQIHALMKDFSSAVANVAPTWAATFLETGRFEPLMSRKEMVRRFREHMKVQCSLDSGKPRAGASAIADDGAAGNKRNAASATDNAPPAKRNKQRNAPPNSSRQASSNKRQRGREPANAGERCPACGERHGIKGCYYIHKELAPRWWKPKRSTQSLIELRSKNDTAFQALLREEGKSFST</sequence>
<reference evidence="2 3" key="1">
    <citation type="journal article" date="2020" name="bioRxiv">
        <title>Whole genome comparisons of ergot fungi reveals the divergence and evolution of species within the genus Claviceps are the result of varying mechanisms driving genome evolution and host range expansion.</title>
        <authorList>
            <person name="Wyka S.A."/>
            <person name="Mondo S.J."/>
            <person name="Liu M."/>
            <person name="Dettman J."/>
            <person name="Nalam V."/>
            <person name="Broders K.D."/>
        </authorList>
    </citation>
    <scope>NUCLEOTIDE SEQUENCE [LARGE SCALE GENOMIC DNA]</scope>
    <source>
        <strain evidence="2 3">Clav52</strain>
    </source>
</reference>
<organism evidence="2 3">
    <name type="scientific">Claviceps aff. purpurea</name>
    <dbReference type="NCBI Taxonomy" id="1967640"/>
    <lineage>
        <taxon>Eukaryota</taxon>
        <taxon>Fungi</taxon>
        <taxon>Dikarya</taxon>
        <taxon>Ascomycota</taxon>
        <taxon>Pezizomycotina</taxon>
        <taxon>Sordariomycetes</taxon>
        <taxon>Hypocreomycetidae</taxon>
        <taxon>Hypocreales</taxon>
        <taxon>Clavicipitaceae</taxon>
        <taxon>Claviceps</taxon>
    </lineage>
</organism>
<feature type="compositionally biased region" description="Low complexity" evidence="1">
    <location>
        <begin position="240"/>
        <end position="252"/>
    </location>
</feature>
<evidence type="ECO:0000313" key="3">
    <source>
        <dbReference type="Proteomes" id="UP000707071"/>
    </source>
</evidence>
<accession>A0A9P7QDH9</accession>
<gene>
    <name evidence="2" type="ORF">E4U09_004174</name>
</gene>
<comment type="caution">
    <text evidence="2">The sequence shown here is derived from an EMBL/GenBank/DDBJ whole genome shotgun (WGS) entry which is preliminary data.</text>
</comment>
<feature type="region of interest" description="Disordered" evidence="1">
    <location>
        <begin position="233"/>
        <end position="302"/>
    </location>
</feature>
<evidence type="ECO:0000256" key="1">
    <source>
        <dbReference type="SAM" id="MobiDB-lite"/>
    </source>
</evidence>
<dbReference type="AlphaFoldDB" id="A0A9P7QDH9"/>
<name>A0A9P7QDH9_9HYPO</name>
<protein>
    <submittedName>
        <fullName evidence="2">Uncharacterized protein</fullName>
    </submittedName>
</protein>
<evidence type="ECO:0000313" key="2">
    <source>
        <dbReference type="EMBL" id="KAG6290947.1"/>
    </source>
</evidence>
<dbReference type="EMBL" id="SRRH01000333">
    <property type="protein sequence ID" value="KAG6290947.1"/>
    <property type="molecule type" value="Genomic_DNA"/>
</dbReference>